<reference evidence="2" key="1">
    <citation type="journal article" date="2015" name="Nature">
        <title>Complex archaea that bridge the gap between prokaryotes and eukaryotes.</title>
        <authorList>
            <person name="Spang A."/>
            <person name="Saw J.H."/>
            <person name="Jorgensen S.L."/>
            <person name="Zaremba-Niedzwiedzka K."/>
            <person name="Martijn J."/>
            <person name="Lind A.E."/>
            <person name="van Eijk R."/>
            <person name="Schleper C."/>
            <person name="Guy L."/>
            <person name="Ettema T.J."/>
        </authorList>
    </citation>
    <scope>NUCLEOTIDE SEQUENCE</scope>
</reference>
<dbReference type="AlphaFoldDB" id="A0A0F8YRF0"/>
<protein>
    <submittedName>
        <fullName evidence="2">Uncharacterized protein</fullName>
    </submittedName>
</protein>
<keyword evidence="1" id="KW-0175">Coiled coil</keyword>
<proteinExistence type="predicted"/>
<sequence>MRSIEELEKEIEEKIKTFESEKDSQCSFCGSYKKNLKIDIDELKVQKVTLEEVSELINEFPNYKNDQGWTEKIKRELKDIIRNTKQRGTNNG</sequence>
<gene>
    <name evidence="2" type="ORF">LCGC14_2788030</name>
</gene>
<comment type="caution">
    <text evidence="2">The sequence shown here is derived from an EMBL/GenBank/DDBJ whole genome shotgun (WGS) entry which is preliminary data.</text>
</comment>
<name>A0A0F8YRF0_9ZZZZ</name>
<organism evidence="2">
    <name type="scientific">marine sediment metagenome</name>
    <dbReference type="NCBI Taxonomy" id="412755"/>
    <lineage>
        <taxon>unclassified sequences</taxon>
        <taxon>metagenomes</taxon>
        <taxon>ecological metagenomes</taxon>
    </lineage>
</organism>
<accession>A0A0F8YRF0</accession>
<feature type="coiled-coil region" evidence="1">
    <location>
        <begin position="1"/>
        <end position="53"/>
    </location>
</feature>
<dbReference type="EMBL" id="LAZR01051982">
    <property type="protein sequence ID" value="KKK83972.1"/>
    <property type="molecule type" value="Genomic_DNA"/>
</dbReference>
<evidence type="ECO:0000256" key="1">
    <source>
        <dbReference type="SAM" id="Coils"/>
    </source>
</evidence>
<evidence type="ECO:0000313" key="2">
    <source>
        <dbReference type="EMBL" id="KKK83972.1"/>
    </source>
</evidence>